<dbReference type="EMBL" id="AUZY01002782">
    <property type="protein sequence ID" value="EQD71458.1"/>
    <property type="molecule type" value="Genomic_DNA"/>
</dbReference>
<organism evidence="1">
    <name type="scientific">mine drainage metagenome</name>
    <dbReference type="NCBI Taxonomy" id="410659"/>
    <lineage>
        <taxon>unclassified sequences</taxon>
        <taxon>metagenomes</taxon>
        <taxon>ecological metagenomes</taxon>
    </lineage>
</organism>
<sequence length="513" mass="56877">MRYGSGVRKDDLLERARKLRESVEPLLPRLGPECPTDRFDRMREDLEKVREARDEESRLERMSHWGDPLPRAYAGLLKFSHDPRMPAVVAFPVPGGEQASFAPLSRATREAEVAIQHFEDPERLLLAYQDWARKGFHFFAGPTRLWCMGRSPEPPADFRAAKLAALPYRFIADAQSGRYDCTHLNAGEPRPYLEVGWPGARATFRLCRRCAKGERQLFATLTQGIAAPDLEGEFPVEAALNVTCHGGEACVHAELPGLSRGARRAYEAGRLSDAQLIAAYLSEIRPRIEATRTATFVAGGICYGSNREAFLSALHATPIERHAIEEALGASSGLFEIEEATASKALEHLWAEHADTIVHSIVSDPKEAQKYLEEGQRAPGRIAELLKRAQRRSEEREVLGALPRYSRLTREAAYVDSVARAFRSQGVPSAERTAVQSLPHEGKERGLAYGILLALGRAAAHSWQFSNTEKEFGASLEAQARDVLHASPEDYHAALDRLFSTAGVAHWGEREAA</sequence>
<evidence type="ECO:0000313" key="1">
    <source>
        <dbReference type="EMBL" id="EQD71458.1"/>
    </source>
</evidence>
<reference evidence="1" key="1">
    <citation type="submission" date="2013-08" db="EMBL/GenBank/DDBJ databases">
        <authorList>
            <person name="Mendez C."/>
            <person name="Richter M."/>
            <person name="Ferrer M."/>
            <person name="Sanchez J."/>
        </authorList>
    </citation>
    <scope>NUCLEOTIDE SEQUENCE</scope>
</reference>
<comment type="caution">
    <text evidence="1">The sequence shown here is derived from an EMBL/GenBank/DDBJ whole genome shotgun (WGS) entry which is preliminary data.</text>
</comment>
<accession>T1BSE0</accession>
<protein>
    <submittedName>
        <fullName evidence="1">Uncharacterized protein</fullName>
    </submittedName>
</protein>
<gene>
    <name evidence="1" type="ORF">B1B_04451</name>
</gene>
<name>T1BSE0_9ZZZZ</name>
<proteinExistence type="predicted"/>
<dbReference type="AlphaFoldDB" id="T1BSE0"/>
<reference evidence="1" key="2">
    <citation type="journal article" date="2014" name="ISME J.">
        <title>Microbial stratification in low pH oxic and suboxic macroscopic growths along an acid mine drainage.</title>
        <authorList>
            <person name="Mendez-Garcia C."/>
            <person name="Mesa V."/>
            <person name="Sprenger R.R."/>
            <person name="Richter M."/>
            <person name="Diez M.S."/>
            <person name="Solano J."/>
            <person name="Bargiela R."/>
            <person name="Golyshina O.V."/>
            <person name="Manteca A."/>
            <person name="Ramos J.L."/>
            <person name="Gallego J.R."/>
            <person name="Llorente I."/>
            <person name="Martins Dos Santos V.A."/>
            <person name="Jensen O.N."/>
            <person name="Pelaez A.I."/>
            <person name="Sanchez J."/>
            <person name="Ferrer M."/>
        </authorList>
    </citation>
    <scope>NUCLEOTIDE SEQUENCE</scope>
</reference>